<evidence type="ECO:0000313" key="1">
    <source>
        <dbReference type="EMBL" id="MBB4246241.1"/>
    </source>
</evidence>
<dbReference type="Proteomes" id="UP000587070">
    <property type="component" value="Unassembled WGS sequence"/>
</dbReference>
<dbReference type="CDD" id="cd00093">
    <property type="entry name" value="HTH_XRE"/>
    <property type="match status" value="1"/>
</dbReference>
<accession>A0A840G4I3</accession>
<dbReference type="EMBL" id="JACIGE010000002">
    <property type="protein sequence ID" value="MBB4246241.1"/>
    <property type="molecule type" value="Genomic_DNA"/>
</dbReference>
<dbReference type="OrthoDB" id="8909341at2"/>
<proteinExistence type="predicted"/>
<sequence length="114" mass="12146">MTGDEYRAALRALGWKQSDLARRVQMSKNACSNWAQEGPPAWVGEYLGALMAIDDIHRRFVRPLAKGVPKAPATPEEENAGPLPTGTRAAAVAQSLLSFDLAAVSQKVAPDCAA</sequence>
<keyword evidence="2" id="KW-1185">Reference proteome</keyword>
<name>A0A840G4I3_RHOTE</name>
<dbReference type="RefSeq" id="WP_153115790.1">
    <property type="nucleotide sequence ID" value="NZ_JACIGE010000002.1"/>
</dbReference>
<comment type="caution">
    <text evidence="1">The sequence shown here is derived from an EMBL/GenBank/DDBJ whole genome shotgun (WGS) entry which is preliminary data.</text>
</comment>
<organism evidence="1 2">
    <name type="scientific">Rhodocyclus tenuis</name>
    <name type="common">Rhodospirillum tenue</name>
    <dbReference type="NCBI Taxonomy" id="1066"/>
    <lineage>
        <taxon>Bacteria</taxon>
        <taxon>Pseudomonadati</taxon>
        <taxon>Pseudomonadota</taxon>
        <taxon>Betaproteobacteria</taxon>
        <taxon>Rhodocyclales</taxon>
        <taxon>Rhodocyclaceae</taxon>
        <taxon>Rhodocyclus</taxon>
    </lineage>
</organism>
<dbReference type="InterPro" id="IPR001387">
    <property type="entry name" value="Cro/C1-type_HTH"/>
</dbReference>
<protein>
    <submittedName>
        <fullName evidence="1">Transcriptional regulator with XRE-family HTH domain</fullName>
    </submittedName>
</protein>
<reference evidence="1 2" key="1">
    <citation type="submission" date="2020-08" db="EMBL/GenBank/DDBJ databases">
        <title>Genome sequencing of Purple Non-Sulfur Bacteria from various extreme environments.</title>
        <authorList>
            <person name="Mayer M."/>
        </authorList>
    </citation>
    <scope>NUCLEOTIDE SEQUENCE [LARGE SCALE GENOMIC DNA]</scope>
    <source>
        <strain evidence="1 2">2761</strain>
    </source>
</reference>
<gene>
    <name evidence="1" type="ORF">GGD90_000598</name>
</gene>
<dbReference type="AlphaFoldDB" id="A0A840G4I3"/>
<evidence type="ECO:0000313" key="2">
    <source>
        <dbReference type="Proteomes" id="UP000587070"/>
    </source>
</evidence>